<keyword evidence="6" id="KW-0597">Phosphoprotein</keyword>
<dbReference type="InterPro" id="IPR002078">
    <property type="entry name" value="Sigma_54_int"/>
</dbReference>
<dbReference type="InterPro" id="IPR058031">
    <property type="entry name" value="AAA_lid_NorR"/>
</dbReference>
<evidence type="ECO:0000256" key="1">
    <source>
        <dbReference type="ARBA" id="ARBA00022741"/>
    </source>
</evidence>
<dbReference type="CDD" id="cd00009">
    <property type="entry name" value="AAA"/>
    <property type="match status" value="1"/>
</dbReference>
<evidence type="ECO:0000256" key="5">
    <source>
        <dbReference type="ARBA" id="ARBA00023163"/>
    </source>
</evidence>
<dbReference type="PROSITE" id="PS00676">
    <property type="entry name" value="SIGMA54_INTERACT_2"/>
    <property type="match status" value="1"/>
</dbReference>
<dbReference type="Gene3D" id="1.10.8.60">
    <property type="match status" value="1"/>
</dbReference>
<feature type="region of interest" description="Disordered" evidence="7">
    <location>
        <begin position="1"/>
        <end position="21"/>
    </location>
</feature>
<dbReference type="SUPFAM" id="SSF52540">
    <property type="entry name" value="P-loop containing nucleoside triphosphate hydrolases"/>
    <property type="match status" value="1"/>
</dbReference>
<dbReference type="Pfam" id="PF25601">
    <property type="entry name" value="AAA_lid_14"/>
    <property type="match status" value="1"/>
</dbReference>
<dbReference type="Pfam" id="PF00072">
    <property type="entry name" value="Response_reg"/>
    <property type="match status" value="1"/>
</dbReference>
<evidence type="ECO:0000313" key="10">
    <source>
        <dbReference type="EMBL" id="CAJ0810329.1"/>
    </source>
</evidence>
<evidence type="ECO:0000256" key="6">
    <source>
        <dbReference type="PROSITE-ProRule" id="PRU00169"/>
    </source>
</evidence>
<evidence type="ECO:0000256" key="3">
    <source>
        <dbReference type="ARBA" id="ARBA00023015"/>
    </source>
</evidence>
<protein>
    <submittedName>
        <fullName evidence="10">Regulatory protein AtoC</fullName>
    </submittedName>
</protein>
<feature type="region of interest" description="Disordered" evidence="7">
    <location>
        <begin position="469"/>
        <end position="491"/>
    </location>
</feature>
<feature type="domain" description="Sigma-54 factor interaction" evidence="8">
    <location>
        <begin position="166"/>
        <end position="394"/>
    </location>
</feature>
<dbReference type="PROSITE" id="PS00688">
    <property type="entry name" value="SIGMA54_INTERACT_3"/>
    <property type="match status" value="1"/>
</dbReference>
<dbReference type="InterPro" id="IPR003593">
    <property type="entry name" value="AAA+_ATPase"/>
</dbReference>
<evidence type="ECO:0000259" key="8">
    <source>
        <dbReference type="PROSITE" id="PS50045"/>
    </source>
</evidence>
<evidence type="ECO:0000259" key="9">
    <source>
        <dbReference type="PROSITE" id="PS50110"/>
    </source>
</evidence>
<dbReference type="PROSITE" id="PS50045">
    <property type="entry name" value="SIGMA54_INTERACT_4"/>
    <property type="match status" value="1"/>
</dbReference>
<dbReference type="PROSITE" id="PS50110">
    <property type="entry name" value="RESPONSE_REGULATORY"/>
    <property type="match status" value="1"/>
</dbReference>
<dbReference type="PANTHER" id="PTHR32071">
    <property type="entry name" value="TRANSCRIPTIONAL REGULATORY PROTEIN"/>
    <property type="match status" value="1"/>
</dbReference>
<gene>
    <name evidence="10" type="primary">atoC</name>
    <name evidence="10" type="ORF">LMG18101_00853</name>
</gene>
<keyword evidence="1" id="KW-0547">Nucleotide-binding</keyword>
<dbReference type="SMART" id="SM00448">
    <property type="entry name" value="REC"/>
    <property type="match status" value="1"/>
</dbReference>
<dbReference type="InterPro" id="IPR009057">
    <property type="entry name" value="Homeodomain-like_sf"/>
</dbReference>
<keyword evidence="11" id="KW-1185">Reference proteome</keyword>
<dbReference type="Gene3D" id="3.40.50.2300">
    <property type="match status" value="1"/>
</dbReference>
<sequence length="491" mass="53332">MEGLQLPRALTADGPIEPPATNRIEMPHILIVEDDANARAALGELVSAEGFTTAQAGSLRDARIQMSRHSPDAILIDLLLPDGNGMDLMEDIAPHSGTEIIVMTGHASVETAVEALRMGAADYLVKPVNFQRLKSVLARIPRPGDLKAEIGNLRGELRRLGLFGQMLGNSPVMQTLYDQVSRVAPTEATVLLIGESGTGKELAAQTIHDLSLRRKQPFLPVNCGAISPNLIESEMFGHERGSFTGADRQHKGYFERANGGTLFLDEITEMPIELQVKLLRVLETGVFMRVGTNREIDSDVRVIAATNRDPEEAVADGKLRADLYHRLNVFPLQLPPLRERGKDVELLAQHFLDQLNAQNNTKKAFLPPAMDTLRAYNWPGNVRELRNYVQRAFILSDDAGIDTANVPLQVSSTQATSGSTLTISVGTSLASADKKIILATLEQCGGVKKRAAELLGISLKTLYNRLEEYGNSEDGDDSAGPASGRPHATEA</sequence>
<keyword evidence="5" id="KW-0804">Transcription</keyword>
<accession>A0ABN9JFP0</accession>
<dbReference type="InterPro" id="IPR011006">
    <property type="entry name" value="CheY-like_superfamily"/>
</dbReference>
<dbReference type="InterPro" id="IPR027417">
    <property type="entry name" value="P-loop_NTPase"/>
</dbReference>
<dbReference type="EMBL" id="CATZLL010000002">
    <property type="protein sequence ID" value="CAJ0810329.1"/>
    <property type="molecule type" value="Genomic_DNA"/>
</dbReference>
<reference evidence="10 11" key="1">
    <citation type="submission" date="2023-07" db="EMBL/GenBank/DDBJ databases">
        <authorList>
            <person name="Peeters C."/>
        </authorList>
    </citation>
    <scope>NUCLEOTIDE SEQUENCE [LARGE SCALE GENOMIC DNA]</scope>
    <source>
        <strain evidence="10 11">LMG 18101</strain>
    </source>
</reference>
<keyword evidence="3" id="KW-0805">Transcription regulation</keyword>
<dbReference type="Gene3D" id="1.10.10.60">
    <property type="entry name" value="Homeodomain-like"/>
    <property type="match status" value="1"/>
</dbReference>
<dbReference type="Proteomes" id="UP001189757">
    <property type="component" value="Unassembled WGS sequence"/>
</dbReference>
<feature type="modified residue" description="4-aspartylphosphate" evidence="6">
    <location>
        <position position="77"/>
    </location>
</feature>
<evidence type="ECO:0000256" key="2">
    <source>
        <dbReference type="ARBA" id="ARBA00022840"/>
    </source>
</evidence>
<dbReference type="InterPro" id="IPR025943">
    <property type="entry name" value="Sigma_54_int_dom_ATP-bd_2"/>
</dbReference>
<evidence type="ECO:0000256" key="7">
    <source>
        <dbReference type="SAM" id="MobiDB-lite"/>
    </source>
</evidence>
<keyword evidence="4" id="KW-0238">DNA-binding</keyword>
<feature type="domain" description="Response regulatory" evidence="9">
    <location>
        <begin position="28"/>
        <end position="141"/>
    </location>
</feature>
<dbReference type="PANTHER" id="PTHR32071:SF117">
    <property type="entry name" value="PTS-DEPENDENT DIHYDROXYACETONE KINASE OPERON REGULATORY PROTEIN-RELATED"/>
    <property type="match status" value="1"/>
</dbReference>
<dbReference type="PRINTS" id="PR01590">
    <property type="entry name" value="HTHFIS"/>
</dbReference>
<dbReference type="InterPro" id="IPR002197">
    <property type="entry name" value="HTH_Fis"/>
</dbReference>
<dbReference type="SUPFAM" id="SSF52172">
    <property type="entry name" value="CheY-like"/>
    <property type="match status" value="1"/>
</dbReference>
<comment type="caution">
    <text evidence="10">The sequence shown here is derived from an EMBL/GenBank/DDBJ whole genome shotgun (WGS) entry which is preliminary data.</text>
</comment>
<evidence type="ECO:0000313" key="11">
    <source>
        <dbReference type="Proteomes" id="UP001189757"/>
    </source>
</evidence>
<keyword evidence="2" id="KW-0067">ATP-binding</keyword>
<dbReference type="SUPFAM" id="SSF46689">
    <property type="entry name" value="Homeodomain-like"/>
    <property type="match status" value="1"/>
</dbReference>
<dbReference type="Pfam" id="PF00158">
    <property type="entry name" value="Sigma54_activat"/>
    <property type="match status" value="1"/>
</dbReference>
<proteinExistence type="predicted"/>
<organism evidence="10 11">
    <name type="scientific">Ralstonia flaminis</name>
    <dbReference type="NCBI Taxonomy" id="3058597"/>
    <lineage>
        <taxon>Bacteria</taxon>
        <taxon>Pseudomonadati</taxon>
        <taxon>Pseudomonadota</taxon>
        <taxon>Betaproteobacteria</taxon>
        <taxon>Burkholderiales</taxon>
        <taxon>Burkholderiaceae</taxon>
        <taxon>Ralstonia</taxon>
    </lineage>
</organism>
<dbReference type="SMART" id="SM00382">
    <property type="entry name" value="AAA"/>
    <property type="match status" value="1"/>
</dbReference>
<dbReference type="InterPro" id="IPR001789">
    <property type="entry name" value="Sig_transdc_resp-reg_receiver"/>
</dbReference>
<name>A0ABN9JFP0_9RALS</name>
<dbReference type="Gene3D" id="3.40.50.300">
    <property type="entry name" value="P-loop containing nucleotide triphosphate hydrolases"/>
    <property type="match status" value="1"/>
</dbReference>
<dbReference type="InterPro" id="IPR025944">
    <property type="entry name" value="Sigma_54_int_dom_CS"/>
</dbReference>
<evidence type="ECO:0000256" key="4">
    <source>
        <dbReference type="ARBA" id="ARBA00023125"/>
    </source>
</evidence>
<dbReference type="Pfam" id="PF02954">
    <property type="entry name" value="HTH_8"/>
    <property type="match status" value="1"/>
</dbReference>